<accession>A0A7D9JRJ8</accession>
<feature type="region of interest" description="Disordered" evidence="1">
    <location>
        <begin position="59"/>
        <end position="83"/>
    </location>
</feature>
<feature type="region of interest" description="Disordered" evidence="1">
    <location>
        <begin position="1"/>
        <end position="44"/>
    </location>
</feature>
<name>A0A7D9JRJ8_PARCT</name>
<proteinExistence type="predicted"/>
<feature type="non-terminal residue" evidence="2">
    <location>
        <position position="1"/>
    </location>
</feature>
<organism evidence="2 3">
    <name type="scientific">Paramuricea clavata</name>
    <name type="common">Red gorgonian</name>
    <name type="synonym">Violescent sea-whip</name>
    <dbReference type="NCBI Taxonomy" id="317549"/>
    <lineage>
        <taxon>Eukaryota</taxon>
        <taxon>Metazoa</taxon>
        <taxon>Cnidaria</taxon>
        <taxon>Anthozoa</taxon>
        <taxon>Octocorallia</taxon>
        <taxon>Malacalcyonacea</taxon>
        <taxon>Plexauridae</taxon>
        <taxon>Paramuricea</taxon>
    </lineage>
</organism>
<protein>
    <submittedName>
        <fullName evidence="2">Uncharacterized protein</fullName>
    </submittedName>
</protein>
<evidence type="ECO:0000313" key="2">
    <source>
        <dbReference type="EMBL" id="CAB4034125.1"/>
    </source>
</evidence>
<reference evidence="2" key="1">
    <citation type="submission" date="2020-04" db="EMBL/GenBank/DDBJ databases">
        <authorList>
            <person name="Alioto T."/>
            <person name="Alioto T."/>
            <person name="Gomez Garrido J."/>
        </authorList>
    </citation>
    <scope>NUCLEOTIDE SEQUENCE</scope>
    <source>
        <strain evidence="2">A484AB</strain>
    </source>
</reference>
<evidence type="ECO:0000256" key="1">
    <source>
        <dbReference type="SAM" id="MobiDB-lite"/>
    </source>
</evidence>
<gene>
    <name evidence="2" type="ORF">PACLA_8A033770</name>
</gene>
<dbReference type="EMBL" id="CACRXK020019845">
    <property type="protein sequence ID" value="CAB4034125.1"/>
    <property type="molecule type" value="Genomic_DNA"/>
</dbReference>
<dbReference type="Proteomes" id="UP001152795">
    <property type="component" value="Unassembled WGS sequence"/>
</dbReference>
<sequence length="114" mass="12212">NHEEEGNADAPLKKRRADANVYDAVATGGDDGEASTSTAPHEYATLEQPTTYAALDKEALRSSGSKKQNDGKESPTQYASIDVGKEGHDITKIFIDLFLDLPLTPPSCIAVRAH</sequence>
<evidence type="ECO:0000313" key="3">
    <source>
        <dbReference type="Proteomes" id="UP001152795"/>
    </source>
</evidence>
<dbReference type="AlphaFoldDB" id="A0A7D9JRJ8"/>
<keyword evidence="3" id="KW-1185">Reference proteome</keyword>
<comment type="caution">
    <text evidence="2">The sequence shown here is derived from an EMBL/GenBank/DDBJ whole genome shotgun (WGS) entry which is preliminary data.</text>
</comment>